<dbReference type="Gene3D" id="2.40.128.120">
    <property type="entry name" value="Quinohemoprotein amine dehydrogenase alpha subunit, domain 2"/>
    <property type="match status" value="1"/>
</dbReference>
<dbReference type="InterPro" id="IPR015184">
    <property type="entry name" value="QH-AmDH_asu_dom_IV"/>
</dbReference>
<keyword evidence="9" id="KW-1185">Reference proteome</keyword>
<keyword evidence="5" id="KW-0732">Signal</keyword>
<sequence length="532" mass="59915">MNYVNLSKIAFGLLLSSVSLFAVDANNGAKVLETKCIACHTGSLKDGLSRISDQRKTPEGWYMTINRMQRIHGLLLTQQEEKDVVKYLSDNQGLTPKEIKPFKYVLDKTPNYQEKKTDELFTQMCIRCHSQARIGLQRRTAKEWDGLVNFHVAQFISFEVQANARDRDWLGIAQKKIVPYLEKLYGKQEKTWTNYLKSVKNYELPLSWTFEGHSAKDGDFDATLKLTKAKDDSYIAIYEQSYLNGKSFKASGKAILYSKSELRISLKDANGIRYSQILHINPINSEVEGRIYQTEHSELGASLKGIASDNKKSVITGIFPNAIKSNDKTKLVIVGSSLSSDITLPKSLKLLKTISKSKNKIELEVLAKDINSVKQFDLKVGNTSIKDAIVIYNKVDYLKIIPGYAISRYGSSTEKIKKEFTQFEAIGFSNGADGKKGTSDDIKLKPVNVIWNMKPFDEQAKEDRDIMYAGSINRYTGLFTPSEGGYNPTRKLMANNVGNLMITATFLQNNKYLEAKSHLIVTVPKFVNPPIN</sequence>
<dbReference type="InterPro" id="IPR009056">
    <property type="entry name" value="Cyt_c-like_dom"/>
</dbReference>
<dbReference type="InterPro" id="IPR036909">
    <property type="entry name" value="Cyt_c-like_dom_sf"/>
</dbReference>
<feature type="chain" id="PRO_5044573628" evidence="5">
    <location>
        <begin position="23"/>
        <end position="532"/>
    </location>
</feature>
<dbReference type="SUPFAM" id="SSF46626">
    <property type="entry name" value="Cytochrome c"/>
    <property type="match status" value="2"/>
</dbReference>
<dbReference type="KEGG" id="amol:AMOL_1804"/>
<dbReference type="GO" id="GO:0020037">
    <property type="term" value="F:heme binding"/>
    <property type="evidence" value="ECO:0007669"/>
    <property type="project" value="InterPro"/>
</dbReference>
<dbReference type="Pfam" id="PF14930">
    <property type="entry name" value="Qn_am_d_aII"/>
    <property type="match status" value="1"/>
</dbReference>
<reference evidence="8 9" key="1">
    <citation type="submission" date="2017-09" db="EMBL/GenBank/DDBJ databases">
        <title>Arcobacter canalis sp. nov., a new species isolated from a water canal contaminated with urban sewage.</title>
        <authorList>
            <person name="Perez-Cataluna A."/>
            <person name="Salas-Masso N."/>
            <person name="Figueras M.J."/>
        </authorList>
    </citation>
    <scope>NUCLEOTIDE SEQUENCE [LARGE SCALE GENOMIC DNA]</scope>
    <source>
        <strain evidence="8 9">F98-3</strain>
    </source>
</reference>
<feature type="signal peptide" evidence="5">
    <location>
        <begin position="1"/>
        <end position="22"/>
    </location>
</feature>
<proteinExistence type="predicted"/>
<dbReference type="EMBL" id="CP032098">
    <property type="protein sequence ID" value="AXX92768.1"/>
    <property type="molecule type" value="Genomic_DNA"/>
</dbReference>
<evidence type="ECO:0000313" key="7">
    <source>
        <dbReference type="EMBL" id="AXX92768.1"/>
    </source>
</evidence>
<dbReference type="Gene3D" id="2.60.40.10">
    <property type="entry name" value="Immunoglobulins"/>
    <property type="match status" value="2"/>
</dbReference>
<dbReference type="EMBL" id="NXFY01000002">
    <property type="protein sequence ID" value="PHO19180.1"/>
    <property type="molecule type" value="Genomic_DNA"/>
</dbReference>
<evidence type="ECO:0000313" key="8">
    <source>
        <dbReference type="EMBL" id="PHO19180.1"/>
    </source>
</evidence>
<dbReference type="SUPFAM" id="SSF69298">
    <property type="entry name" value="Quinohemoprotein amine dehydrogenase A chain, domain 3"/>
    <property type="match status" value="1"/>
</dbReference>
<accession>A0A2G1DL39</accession>
<name>A0A2G1DL39_9BACT</name>
<feature type="domain" description="Cytochrome c" evidence="6">
    <location>
        <begin position="23"/>
        <end position="92"/>
    </location>
</feature>
<dbReference type="AlphaFoldDB" id="A0A2G1DL39"/>
<dbReference type="Proteomes" id="UP000262712">
    <property type="component" value="Chromosome"/>
</dbReference>
<dbReference type="InterPro" id="IPR015183">
    <property type="entry name" value="QH-AmDH_asu_dom_III"/>
</dbReference>
<evidence type="ECO:0000256" key="1">
    <source>
        <dbReference type="ARBA" id="ARBA00022617"/>
    </source>
</evidence>
<gene>
    <name evidence="8" type="primary">peaA</name>
    <name evidence="7" type="ORF">AMOL_1804</name>
    <name evidence="8" type="ORF">CPU12_02755</name>
</gene>
<evidence type="ECO:0000313" key="10">
    <source>
        <dbReference type="Proteomes" id="UP000262712"/>
    </source>
</evidence>
<evidence type="ECO:0000259" key="6">
    <source>
        <dbReference type="PROSITE" id="PS51007"/>
    </source>
</evidence>
<evidence type="ECO:0000256" key="2">
    <source>
        <dbReference type="ARBA" id="ARBA00022723"/>
    </source>
</evidence>
<keyword evidence="2 4" id="KW-0479">Metal-binding</keyword>
<keyword evidence="1 4" id="KW-0349">Heme</keyword>
<dbReference type="Pfam" id="PF09098">
    <property type="entry name" value="Dehyd-heme_bind"/>
    <property type="match status" value="1"/>
</dbReference>
<reference evidence="7 10" key="2">
    <citation type="submission" date="2018-08" db="EMBL/GenBank/DDBJ databases">
        <title>Complete genome of the Arcobacter molluscorum type strain LMG 25693.</title>
        <authorList>
            <person name="Miller W.G."/>
            <person name="Yee E."/>
            <person name="Bono J.L."/>
        </authorList>
    </citation>
    <scope>NUCLEOTIDE SEQUENCE [LARGE SCALE GENOMIC DNA]</scope>
    <source>
        <strain evidence="7 10">CECT 7696</strain>
    </source>
</reference>
<keyword evidence="3 4" id="KW-0408">Iron</keyword>
<dbReference type="GO" id="GO:0009055">
    <property type="term" value="F:electron transfer activity"/>
    <property type="evidence" value="ECO:0007669"/>
    <property type="project" value="InterPro"/>
</dbReference>
<dbReference type="RefSeq" id="WP_099341540.1">
    <property type="nucleotide sequence ID" value="NZ_CP032098.1"/>
</dbReference>
<dbReference type="InterPro" id="IPR014756">
    <property type="entry name" value="Ig_E-set"/>
</dbReference>
<dbReference type="Proteomes" id="UP000221222">
    <property type="component" value="Unassembled WGS sequence"/>
</dbReference>
<evidence type="ECO:0000256" key="4">
    <source>
        <dbReference type="PROSITE-ProRule" id="PRU00433"/>
    </source>
</evidence>
<dbReference type="Pfam" id="PF09100">
    <property type="entry name" value="Qn_am_d_aIV"/>
    <property type="match status" value="1"/>
</dbReference>
<protein>
    <submittedName>
        <fullName evidence="8">Quinohemoprotein amine dehydrogenase subunit alpha</fullName>
    </submittedName>
    <submittedName>
        <fullName evidence="7">Quinohemoprotein amine dehydrogenase, alpha subunit</fullName>
    </submittedName>
</protein>
<dbReference type="GO" id="GO:0046872">
    <property type="term" value="F:metal ion binding"/>
    <property type="evidence" value="ECO:0007669"/>
    <property type="project" value="UniProtKB-KW"/>
</dbReference>
<dbReference type="InterPro" id="IPR036718">
    <property type="entry name" value="H-AmDH_asu_dom2_sf"/>
</dbReference>
<dbReference type="Gene3D" id="1.10.760.10">
    <property type="entry name" value="Cytochrome c-like domain"/>
    <property type="match status" value="1"/>
</dbReference>
<dbReference type="NCBIfam" id="TIGR03908">
    <property type="entry name" value="QH_alpha"/>
    <property type="match status" value="1"/>
</dbReference>
<evidence type="ECO:0000256" key="5">
    <source>
        <dbReference type="SAM" id="SignalP"/>
    </source>
</evidence>
<dbReference type="SUPFAM" id="SSF81296">
    <property type="entry name" value="E set domains"/>
    <property type="match status" value="2"/>
</dbReference>
<dbReference type="InterPro" id="IPR015182">
    <property type="entry name" value="QH-AmDH_asu_heme-bd_dom"/>
</dbReference>
<dbReference type="PROSITE" id="PS51007">
    <property type="entry name" value="CYTC"/>
    <property type="match status" value="1"/>
</dbReference>
<dbReference type="InterPro" id="IPR013783">
    <property type="entry name" value="Ig-like_fold"/>
</dbReference>
<dbReference type="InterPro" id="IPR009111">
    <property type="entry name" value="QH-AmDH_asu_dom2"/>
</dbReference>
<evidence type="ECO:0000313" key="9">
    <source>
        <dbReference type="Proteomes" id="UP000221222"/>
    </source>
</evidence>
<organism evidence="8 9">
    <name type="scientific">Malaciobacter molluscorum LMG 25693</name>
    <dbReference type="NCBI Taxonomy" id="870501"/>
    <lineage>
        <taxon>Bacteria</taxon>
        <taxon>Pseudomonadati</taxon>
        <taxon>Campylobacterota</taxon>
        <taxon>Epsilonproteobacteria</taxon>
        <taxon>Campylobacterales</taxon>
        <taxon>Arcobacteraceae</taxon>
        <taxon>Malaciobacter</taxon>
    </lineage>
</organism>
<dbReference type="InterPro" id="IPR023887">
    <property type="entry name" value="QH-AmDH_asu"/>
</dbReference>
<dbReference type="Pfam" id="PF09099">
    <property type="entry name" value="Qn_am_d_aIII"/>
    <property type="match status" value="1"/>
</dbReference>
<evidence type="ECO:0000256" key="3">
    <source>
        <dbReference type="ARBA" id="ARBA00023004"/>
    </source>
</evidence>